<reference evidence="2" key="1">
    <citation type="submission" date="2020-03" db="EMBL/GenBank/DDBJ databases">
        <title>The deep terrestrial virosphere.</title>
        <authorList>
            <person name="Holmfeldt K."/>
            <person name="Nilsson E."/>
            <person name="Simone D."/>
            <person name="Lopez-Fernandez M."/>
            <person name="Wu X."/>
            <person name="de Brujin I."/>
            <person name="Lundin D."/>
            <person name="Andersson A."/>
            <person name="Bertilsson S."/>
            <person name="Dopson M."/>
        </authorList>
    </citation>
    <scope>NUCLEOTIDE SEQUENCE</scope>
    <source>
        <strain evidence="3">MM415A01848</strain>
        <strain evidence="2">MM415B00170</strain>
    </source>
</reference>
<accession>A0A6M3JCJ6</accession>
<gene>
    <name evidence="3" type="ORF">MM415A01848_0010</name>
    <name evidence="2" type="ORF">MM415B00170_0053</name>
</gene>
<feature type="transmembrane region" description="Helical" evidence="1">
    <location>
        <begin position="6"/>
        <end position="23"/>
    </location>
</feature>
<protein>
    <submittedName>
        <fullName evidence="2">Uncharacterized protein</fullName>
    </submittedName>
</protein>
<proteinExistence type="predicted"/>
<evidence type="ECO:0000256" key="1">
    <source>
        <dbReference type="SAM" id="Phobius"/>
    </source>
</evidence>
<keyword evidence="1" id="KW-1133">Transmembrane helix</keyword>
<keyword evidence="1" id="KW-0812">Transmembrane</keyword>
<dbReference type="EMBL" id="MT141575">
    <property type="protein sequence ID" value="QJA67744.1"/>
    <property type="molecule type" value="Genomic_DNA"/>
</dbReference>
<dbReference type="AlphaFoldDB" id="A0A6M3JCJ6"/>
<dbReference type="EMBL" id="MT142151">
    <property type="protein sequence ID" value="QJA75257.1"/>
    <property type="molecule type" value="Genomic_DNA"/>
</dbReference>
<keyword evidence="1" id="KW-0472">Membrane</keyword>
<evidence type="ECO:0000313" key="3">
    <source>
        <dbReference type="EMBL" id="QJA75257.1"/>
    </source>
</evidence>
<sequence length="141" mass="15023">MKKTIPYFLIACIFVLGMTGLNYQQTIGKRIITPMVWASNASQTQTETINLRGKCTQIEFDCSSDTTNNITYTLKVTTEDLGTLFSVASIADDGSTILKATSDATDFDAFLAGDNVIVTVTPSGVPGGTTGATVNVGFYVE</sequence>
<organism evidence="2">
    <name type="scientific">viral metagenome</name>
    <dbReference type="NCBI Taxonomy" id="1070528"/>
    <lineage>
        <taxon>unclassified sequences</taxon>
        <taxon>metagenomes</taxon>
        <taxon>organismal metagenomes</taxon>
    </lineage>
</organism>
<name>A0A6M3JCJ6_9ZZZZ</name>
<evidence type="ECO:0000313" key="2">
    <source>
        <dbReference type="EMBL" id="QJA67744.1"/>
    </source>
</evidence>